<sequence length="91" mass="10024">MKLNMLVAVSAFALIGDYAWQSHAVRLGPYEAQASANTLLAQDHHTRARQLALDNANRKCASLGKQIGVFDVQSHWPFPTNEVANVTFVCK</sequence>
<evidence type="ECO:0008006" key="3">
    <source>
        <dbReference type="Google" id="ProtNLM"/>
    </source>
</evidence>
<dbReference type="RefSeq" id="WP_259502370.1">
    <property type="nucleotide sequence ID" value="NZ_JARBWL010000002.1"/>
</dbReference>
<accession>A0ABT6QWI6</accession>
<protein>
    <recommendedName>
        <fullName evidence="3">DUF2790 domain-containing protein</fullName>
    </recommendedName>
</protein>
<keyword evidence="2" id="KW-1185">Reference proteome</keyword>
<gene>
    <name evidence="1" type="ORF">POF45_28095</name>
</gene>
<reference evidence="1 2" key="1">
    <citation type="submission" date="2023-02" db="EMBL/GenBank/DDBJ databases">
        <title>Pseudomonas chrutzelriedensis sp. nov., a potently antifungal strain isolated from moss.</title>
        <authorList>
            <person name="Schnyder A."/>
            <person name="Kalawong R."/>
            <person name="Eberl L."/>
            <person name="Agnoli K."/>
        </authorList>
    </citation>
    <scope>NUCLEOTIDE SEQUENCE [LARGE SCALE GENOMIC DNA]</scope>
    <source>
        <strain evidence="1 2">681</strain>
    </source>
</reference>
<evidence type="ECO:0000313" key="1">
    <source>
        <dbReference type="EMBL" id="MDI2595254.1"/>
    </source>
</evidence>
<comment type="caution">
    <text evidence="1">The sequence shown here is derived from an EMBL/GenBank/DDBJ whole genome shotgun (WGS) entry which is preliminary data.</text>
</comment>
<proteinExistence type="predicted"/>
<organism evidence="1 2">
    <name type="scientific">Pseudomonas fungipugnans</name>
    <dbReference type="NCBI Taxonomy" id="3024217"/>
    <lineage>
        <taxon>Bacteria</taxon>
        <taxon>Pseudomonadati</taxon>
        <taxon>Pseudomonadota</taxon>
        <taxon>Gammaproteobacteria</taxon>
        <taxon>Pseudomonadales</taxon>
        <taxon>Pseudomonadaceae</taxon>
        <taxon>Pseudomonas</taxon>
    </lineage>
</organism>
<name>A0ABT6QWI6_9PSED</name>
<evidence type="ECO:0000313" key="2">
    <source>
        <dbReference type="Proteomes" id="UP001159100"/>
    </source>
</evidence>
<dbReference type="Proteomes" id="UP001159100">
    <property type="component" value="Unassembled WGS sequence"/>
</dbReference>
<dbReference type="EMBL" id="JARBWL010000002">
    <property type="protein sequence ID" value="MDI2595254.1"/>
    <property type="molecule type" value="Genomic_DNA"/>
</dbReference>